<dbReference type="AlphaFoldDB" id="A0A381WE12"/>
<dbReference type="SUPFAM" id="SSF52540">
    <property type="entry name" value="P-loop containing nucleoside triphosphate hydrolases"/>
    <property type="match status" value="1"/>
</dbReference>
<sequence>MKMKKIQLGLSPDSKSLELKLETLQRHFGCFGSSGSGKTVASKVLIEELARYGVPVIAFDPQGDIASLAVTADRDTVKKSGTDPAIRDTYDENVEVVVWTPGSSKGIPLCINPLQFAGVSDLNSEDKIRYFSSTAKNVASLVGYDLDNDDGKSAEAILAVIFEHCFKENMNLRDFGDVIKMLEDLPESVLEVVSAVGSQRFLRGLTKKLSLLTLGSRKLIFQTGVPASIEALLGKDGSTEKTRISVIYLNTLHTAEEKEFFIAGIAQLLYRWMLKNPLGSGQEGLQCAMFIDEIAPYIPPIKVPACKENLELLFRQGRKYGVSCLIATQSPGDIDYKAIGQFSTFILGTLNTKQDIDKVKKRLESVAPKEIDFIISKLPALKPGNFLVVSPDEFDKVQELNVRWLVTDHRVISEEQLAEINPEHLIAHYENIEIEEPEEAEITEDELAVPPAEEVVDVDEPEIGEEDTSKPGEKLLVVRNMILERDLRKKVKPFLAGTLIKSEELASSEFDYLPLIKVDLTFKEKKGIFRKKTTEIPENLYLDFKTQEVMYVDDQSFKFAAVVDSDPHKIEDLDNHCTIVEKDKDDVDFDFRSLGGRKLNKIKIKKLMERKYGVVVNNVEMVFFPTWTCTIKHKKESKTRALHLDGVFGNPINT</sequence>
<evidence type="ECO:0000259" key="1">
    <source>
        <dbReference type="Pfam" id="PF01935"/>
    </source>
</evidence>
<name>A0A381WE12_9ZZZZ</name>
<protein>
    <recommendedName>
        <fullName evidence="1">Helicase HerA central domain-containing protein</fullName>
    </recommendedName>
</protein>
<proteinExistence type="predicted"/>
<dbReference type="Gene3D" id="3.40.50.300">
    <property type="entry name" value="P-loop containing nucleotide triphosphate hydrolases"/>
    <property type="match status" value="2"/>
</dbReference>
<dbReference type="PANTHER" id="PTHR30121:SF6">
    <property type="entry name" value="SLR6007 PROTEIN"/>
    <property type="match status" value="1"/>
</dbReference>
<dbReference type="PANTHER" id="PTHR30121">
    <property type="entry name" value="UNCHARACTERIZED PROTEIN YJGR-RELATED"/>
    <property type="match status" value="1"/>
</dbReference>
<gene>
    <name evidence="2" type="ORF">METZ01_LOCUS103051</name>
</gene>
<dbReference type="InterPro" id="IPR027417">
    <property type="entry name" value="P-loop_NTPase"/>
</dbReference>
<dbReference type="Pfam" id="PF01935">
    <property type="entry name" value="DUF87"/>
    <property type="match status" value="1"/>
</dbReference>
<organism evidence="2">
    <name type="scientific">marine metagenome</name>
    <dbReference type="NCBI Taxonomy" id="408172"/>
    <lineage>
        <taxon>unclassified sequences</taxon>
        <taxon>metagenomes</taxon>
        <taxon>ecological metagenomes</taxon>
    </lineage>
</organism>
<dbReference type="InterPro" id="IPR051162">
    <property type="entry name" value="T4SS_component"/>
</dbReference>
<dbReference type="EMBL" id="UINC01011365">
    <property type="protein sequence ID" value="SVA50197.1"/>
    <property type="molecule type" value="Genomic_DNA"/>
</dbReference>
<reference evidence="2" key="1">
    <citation type="submission" date="2018-05" db="EMBL/GenBank/DDBJ databases">
        <authorList>
            <person name="Lanie J.A."/>
            <person name="Ng W.-L."/>
            <person name="Kazmierczak K.M."/>
            <person name="Andrzejewski T.M."/>
            <person name="Davidsen T.M."/>
            <person name="Wayne K.J."/>
            <person name="Tettelin H."/>
            <person name="Glass J.I."/>
            <person name="Rusch D."/>
            <person name="Podicherti R."/>
            <person name="Tsui H.-C.T."/>
            <person name="Winkler M.E."/>
        </authorList>
    </citation>
    <scope>NUCLEOTIDE SEQUENCE</scope>
</reference>
<feature type="domain" description="Helicase HerA central" evidence="1">
    <location>
        <begin position="17"/>
        <end position="186"/>
    </location>
</feature>
<evidence type="ECO:0000313" key="2">
    <source>
        <dbReference type="EMBL" id="SVA50197.1"/>
    </source>
</evidence>
<dbReference type="InterPro" id="IPR002789">
    <property type="entry name" value="HerA_central"/>
</dbReference>
<accession>A0A381WE12</accession>